<feature type="transmembrane region" description="Helical" evidence="1">
    <location>
        <begin position="66"/>
        <end position="88"/>
    </location>
</feature>
<keyword evidence="1" id="KW-1133">Transmembrane helix</keyword>
<comment type="caution">
    <text evidence="2">The sequence shown here is derived from an EMBL/GenBank/DDBJ whole genome shotgun (WGS) entry which is preliminary data.</text>
</comment>
<evidence type="ECO:0000313" key="2">
    <source>
        <dbReference type="EMBL" id="ELY67691.1"/>
    </source>
</evidence>
<evidence type="ECO:0000256" key="1">
    <source>
        <dbReference type="SAM" id="Phobius"/>
    </source>
</evidence>
<proteinExistence type="predicted"/>
<dbReference type="EMBL" id="AOIC01000077">
    <property type="protein sequence ID" value="ELY67691.1"/>
    <property type="molecule type" value="Genomic_DNA"/>
</dbReference>
<gene>
    <name evidence="2" type="ORF">C490_10732</name>
</gene>
<sequence length="111" mass="11724">MKGVATGASGALKASGDTKWPFYSQLLGMFGLAIPFAYLGAAGLTLPSATVPVLEVTVPGVSIAPIGLLGLYLAFLAETLVPAVINYYRFWTGRWKEISRGYRPDAAPSDD</sequence>
<feature type="transmembrane region" description="Helical" evidence="1">
    <location>
        <begin position="26"/>
        <end position="46"/>
    </location>
</feature>
<name>L9Y1X4_NATGS</name>
<accession>L9Y1X4</accession>
<dbReference type="Proteomes" id="UP000011613">
    <property type="component" value="Unassembled WGS sequence"/>
</dbReference>
<evidence type="ECO:0000313" key="3">
    <source>
        <dbReference type="Proteomes" id="UP000011613"/>
    </source>
</evidence>
<organism evidence="2 3">
    <name type="scientific">Natronobacterium gregoryi (strain ATCC 43098 / DSM 3393 / CCM 3738 / CIP 104747 / IAM 13177 / JCM 8860 / NBRC 102187 / NCIMB 2189 / SP2)</name>
    <dbReference type="NCBI Taxonomy" id="797304"/>
    <lineage>
        <taxon>Archaea</taxon>
        <taxon>Methanobacteriati</taxon>
        <taxon>Methanobacteriota</taxon>
        <taxon>Stenosarchaea group</taxon>
        <taxon>Halobacteria</taxon>
        <taxon>Halobacteriales</taxon>
        <taxon>Natrialbaceae</taxon>
        <taxon>Natronobacterium</taxon>
    </lineage>
</organism>
<dbReference type="AlphaFoldDB" id="L9Y1X4"/>
<reference evidence="2 3" key="1">
    <citation type="journal article" date="2014" name="PLoS Genet.">
        <title>Phylogenetically driven sequencing of extremely halophilic archaea reveals strategies for static and dynamic osmo-response.</title>
        <authorList>
            <person name="Becker E.A."/>
            <person name="Seitzer P.M."/>
            <person name="Tritt A."/>
            <person name="Larsen D."/>
            <person name="Krusor M."/>
            <person name="Yao A.I."/>
            <person name="Wu D."/>
            <person name="Madern D."/>
            <person name="Eisen J.A."/>
            <person name="Darling A.E."/>
            <person name="Facciotti M.T."/>
        </authorList>
    </citation>
    <scope>NUCLEOTIDE SEQUENCE [LARGE SCALE GENOMIC DNA]</scope>
    <source>
        <strain evidence="2 3">SP2</strain>
    </source>
</reference>
<protein>
    <submittedName>
        <fullName evidence="2">MATE efflux family protein</fullName>
    </submittedName>
</protein>
<keyword evidence="1" id="KW-0472">Membrane</keyword>
<keyword evidence="1" id="KW-0812">Transmembrane</keyword>